<dbReference type="GeneID" id="71982192"/>
<accession>A0A9Q8L8Y5</accession>
<keyword evidence="2" id="KW-1133">Transmembrane helix</keyword>
<feature type="transmembrane region" description="Helical" evidence="2">
    <location>
        <begin position="110"/>
        <end position="134"/>
    </location>
</feature>
<protein>
    <submittedName>
        <fullName evidence="3">Uncharacterized protein</fullName>
    </submittedName>
</protein>
<proteinExistence type="predicted"/>
<evidence type="ECO:0000256" key="1">
    <source>
        <dbReference type="SAM" id="MobiDB-lite"/>
    </source>
</evidence>
<dbReference type="RefSeq" id="XP_047757360.1">
    <property type="nucleotide sequence ID" value="XM_047901462.1"/>
</dbReference>
<feature type="compositionally biased region" description="Polar residues" evidence="1">
    <location>
        <begin position="14"/>
        <end position="23"/>
    </location>
</feature>
<keyword evidence="2" id="KW-0472">Membrane</keyword>
<keyword evidence="2" id="KW-0812">Transmembrane</keyword>
<dbReference type="AlphaFoldDB" id="A0A9Q8L8Y5"/>
<evidence type="ECO:0000313" key="4">
    <source>
        <dbReference type="Proteomes" id="UP000756132"/>
    </source>
</evidence>
<gene>
    <name evidence="3" type="ORF">CLAFUR5_02314</name>
</gene>
<reference evidence="3" key="1">
    <citation type="submission" date="2021-12" db="EMBL/GenBank/DDBJ databases">
        <authorList>
            <person name="Zaccaron A."/>
            <person name="Stergiopoulos I."/>
        </authorList>
    </citation>
    <scope>NUCLEOTIDE SEQUENCE</scope>
    <source>
        <strain evidence="3">Race5_Kim</strain>
    </source>
</reference>
<dbReference type="Proteomes" id="UP000756132">
    <property type="component" value="Chromosome 1"/>
</dbReference>
<feature type="region of interest" description="Disordered" evidence="1">
    <location>
        <begin position="137"/>
        <end position="171"/>
    </location>
</feature>
<feature type="compositionally biased region" description="Basic and acidic residues" evidence="1">
    <location>
        <begin position="1"/>
        <end position="11"/>
    </location>
</feature>
<dbReference type="OrthoDB" id="3643957at2759"/>
<evidence type="ECO:0000313" key="3">
    <source>
        <dbReference type="EMBL" id="UJO12994.1"/>
    </source>
</evidence>
<feature type="compositionally biased region" description="Low complexity" evidence="1">
    <location>
        <begin position="151"/>
        <end position="171"/>
    </location>
</feature>
<dbReference type="KEGG" id="ffu:CLAFUR5_02314"/>
<evidence type="ECO:0000256" key="2">
    <source>
        <dbReference type="SAM" id="Phobius"/>
    </source>
</evidence>
<name>A0A9Q8L8Y5_PASFU</name>
<reference evidence="3" key="2">
    <citation type="journal article" date="2022" name="Microb. Genom.">
        <title>A chromosome-scale genome assembly of the tomato pathogen Cladosporium fulvum reveals a compartmentalized genome architecture and the presence of a dispensable chromosome.</title>
        <authorList>
            <person name="Zaccaron A.Z."/>
            <person name="Chen L.H."/>
            <person name="Samaras A."/>
            <person name="Stergiopoulos I."/>
        </authorList>
    </citation>
    <scope>NUCLEOTIDE SEQUENCE</scope>
    <source>
        <strain evidence="3">Race5_Kim</strain>
    </source>
</reference>
<sequence length="308" mass="33256">MSYARLPRDEIENIGSTGATTRTGYDAPEVVPGHSDLITAQVQGSQSPEVVHPEQDQPQYGYGNTDAESTAPSYSPANGFTPQHEKDTLAAGDVPPVDYQMTRSRRRKRWIWIIIGAVLLLLAIGLGVGLGVGLSSNSGSSDRNIDNEGITDSSNQTSPTTTSPLPTSTTSAAVTAGTTGLAQFSCNNTASTESTAGTSYNQDCNVQYQVNHPSYYDQNINMKNLEHRTVYTFQSCLDECDRWNSASNTPACRAVTYYANITTPIKLWGGNCFLKNDRGVGYRTDPVDYDHTASAWMGCLNVTCHGAE</sequence>
<keyword evidence="4" id="KW-1185">Reference proteome</keyword>
<organism evidence="3 4">
    <name type="scientific">Passalora fulva</name>
    <name type="common">Tomato leaf mold</name>
    <name type="synonym">Cladosporium fulvum</name>
    <dbReference type="NCBI Taxonomy" id="5499"/>
    <lineage>
        <taxon>Eukaryota</taxon>
        <taxon>Fungi</taxon>
        <taxon>Dikarya</taxon>
        <taxon>Ascomycota</taxon>
        <taxon>Pezizomycotina</taxon>
        <taxon>Dothideomycetes</taxon>
        <taxon>Dothideomycetidae</taxon>
        <taxon>Mycosphaerellales</taxon>
        <taxon>Mycosphaerellaceae</taxon>
        <taxon>Fulvia</taxon>
    </lineage>
</organism>
<dbReference type="EMBL" id="CP090163">
    <property type="protein sequence ID" value="UJO12994.1"/>
    <property type="molecule type" value="Genomic_DNA"/>
</dbReference>
<feature type="compositionally biased region" description="Polar residues" evidence="1">
    <location>
        <begin position="38"/>
        <end position="48"/>
    </location>
</feature>
<feature type="region of interest" description="Disordered" evidence="1">
    <location>
        <begin position="1"/>
        <end position="73"/>
    </location>
</feature>